<evidence type="ECO:0000259" key="19">
    <source>
        <dbReference type="PROSITE" id="PS50025"/>
    </source>
</evidence>
<reference evidence="22" key="2">
    <citation type="submission" date="2025-09" db="UniProtKB">
        <authorList>
            <consortium name="Ensembl"/>
        </authorList>
    </citation>
    <scope>IDENTIFICATION</scope>
</reference>
<comment type="subcellular location">
    <subcellularLocation>
        <location evidence="2">Secreted</location>
    </subcellularLocation>
</comment>
<dbReference type="InterPro" id="IPR049883">
    <property type="entry name" value="NOTCH1_EGF-like"/>
</dbReference>
<dbReference type="PROSITE" id="PS01187">
    <property type="entry name" value="EGF_CA"/>
    <property type="match status" value="2"/>
</dbReference>
<dbReference type="Pfam" id="PF00054">
    <property type="entry name" value="Laminin_G_1"/>
    <property type="match status" value="1"/>
</dbReference>
<feature type="domain" description="EGF-like" evidence="20">
    <location>
        <begin position="120"/>
        <end position="158"/>
    </location>
</feature>
<evidence type="ECO:0000313" key="23">
    <source>
        <dbReference type="Proteomes" id="UP000694569"/>
    </source>
</evidence>
<dbReference type="InterPro" id="IPR001881">
    <property type="entry name" value="EGF-like_Ca-bd_dom"/>
</dbReference>
<dbReference type="PROSITE" id="PS00022">
    <property type="entry name" value="EGF_1"/>
    <property type="match status" value="1"/>
</dbReference>
<dbReference type="CDD" id="cd00054">
    <property type="entry name" value="EGF_CA"/>
    <property type="match status" value="3"/>
</dbReference>
<evidence type="ECO:0000256" key="7">
    <source>
        <dbReference type="ARBA" id="ARBA00022685"/>
    </source>
</evidence>
<dbReference type="PROSITE" id="PS00010">
    <property type="entry name" value="ASX_HYDROXYL"/>
    <property type="match status" value="2"/>
</dbReference>
<dbReference type="InterPro" id="IPR013320">
    <property type="entry name" value="ConA-like_dom_sf"/>
</dbReference>
<sequence length="676" mass="75354">MRLMNKLWALVLTSSLLQLDILCQGRTFLSPQSASNFLSRKRRANSFLEESKGGNLERECIEELCNKEEAREIFENSPETEYFYPRYLACLGTHRKGMSSSLNYLNFDGPVDLRSCVNALPNQCSPLPCNKDGYQECVDEKGDYRCVCKPGWQGKECDIDINECDDPGNVKGGCNQRCVNMDGSYRCACEDGYYLHTDKLTCNDINECELNPNICGSAKCKNTPGKYDCECNSGYRYNTSSKVCEDLDECAENICSQVCVNKPGGYTCYCDGRKKLKLAGDKRSCDMIPVCVPLNLETNYELLYLAEQFTAIPVVYVTFKLPDVTRFTAEFDFRTYDGEGVLLYAESPDSNSWLLLALRDGKIEIQFKNELWTKVTSGGKSINNGEWHIISVEEFENSISVKIAKEAVMNINNPKPLFKPINGILETKVNLAGLPRKVENLIKPLNPRLDGCIRGWNLMNQGALGVKEVIQQTQSKHCLVSVGKGSYYPGAGFAKFFVNYTDNTPTDGNWSVNITLDIRSSTGTGVLFALVSGKTVPLALSIEDQSSDILQDVVVSVHNIILARLTTKRICTVKNLQITLKVTNTNLELVADSSTDITYISKEQLVKQLTILDQAMKDHVYTYLGGIPADVPLTVTPVSAFYMGCMNVIINDNAINLDEAIFKQNDIRSHSCPLVQ</sequence>
<evidence type="ECO:0000259" key="20">
    <source>
        <dbReference type="PROSITE" id="PS50026"/>
    </source>
</evidence>
<dbReference type="Ensembl" id="ENSLLET00000001127.1">
    <property type="protein sequence ID" value="ENSLLEP00000001070.1"/>
    <property type="gene ID" value="ENSLLEG00000000707.1"/>
</dbReference>
<dbReference type="GO" id="GO:0042730">
    <property type="term" value="P:fibrinolysis"/>
    <property type="evidence" value="ECO:0007669"/>
    <property type="project" value="UniProtKB-KW"/>
</dbReference>
<dbReference type="Pfam" id="PF02210">
    <property type="entry name" value="Laminin_G_2"/>
    <property type="match status" value="1"/>
</dbReference>
<feature type="domain" description="EGF-like" evidence="20">
    <location>
        <begin position="204"/>
        <end position="245"/>
    </location>
</feature>
<feature type="domain" description="Gla" evidence="21">
    <location>
        <begin position="43"/>
        <end position="89"/>
    </location>
</feature>
<dbReference type="GO" id="GO:0005615">
    <property type="term" value="C:extracellular space"/>
    <property type="evidence" value="ECO:0007669"/>
    <property type="project" value="TreeGrafter"/>
</dbReference>
<evidence type="ECO:0000256" key="3">
    <source>
        <dbReference type="ARBA" id="ARBA00017875"/>
    </source>
</evidence>
<dbReference type="OrthoDB" id="4062651at2759"/>
<keyword evidence="11" id="KW-0094">Blood coagulation</keyword>
<dbReference type="PRINTS" id="PR00001">
    <property type="entry name" value="GLABLOOD"/>
</dbReference>
<dbReference type="InterPro" id="IPR009030">
    <property type="entry name" value="Growth_fac_rcpt_cys_sf"/>
</dbReference>
<dbReference type="PROSITE" id="PS00011">
    <property type="entry name" value="GLA_1"/>
    <property type="match status" value="1"/>
</dbReference>
<dbReference type="Pfam" id="PF00008">
    <property type="entry name" value="EGF"/>
    <property type="match status" value="1"/>
</dbReference>
<evidence type="ECO:0000256" key="5">
    <source>
        <dbReference type="ARBA" id="ARBA00022525"/>
    </source>
</evidence>
<dbReference type="SMART" id="SM00179">
    <property type="entry name" value="EGF_CA"/>
    <property type="match status" value="4"/>
</dbReference>
<dbReference type="FunFam" id="2.60.120.200:FF:000077">
    <property type="entry name" value="vitamin K-dependent protein S"/>
    <property type="match status" value="1"/>
</dbReference>
<dbReference type="SMART" id="SM00181">
    <property type="entry name" value="EGF"/>
    <property type="match status" value="4"/>
</dbReference>
<evidence type="ECO:0000256" key="12">
    <source>
        <dbReference type="ARBA" id="ARBA00023145"/>
    </source>
</evidence>
<dbReference type="InterPro" id="IPR000294">
    <property type="entry name" value="GLA_domain"/>
</dbReference>
<dbReference type="SUPFAM" id="SSF57196">
    <property type="entry name" value="EGF/Laminin"/>
    <property type="match status" value="1"/>
</dbReference>
<dbReference type="FunFam" id="2.10.25.10:FF:000631">
    <property type="entry name" value="Vitamin K-dependent protein S"/>
    <property type="match status" value="1"/>
</dbReference>
<keyword evidence="12" id="KW-0865">Zymogen</keyword>
<evidence type="ECO:0000256" key="14">
    <source>
        <dbReference type="ARBA" id="ARBA00023180"/>
    </source>
</evidence>
<evidence type="ECO:0000256" key="15">
    <source>
        <dbReference type="ARBA" id="ARBA00023278"/>
    </source>
</evidence>
<feature type="domain" description="Laminin G" evidence="19">
    <location>
        <begin position="306"/>
        <end position="478"/>
    </location>
</feature>
<evidence type="ECO:0000256" key="4">
    <source>
        <dbReference type="ARBA" id="ARBA00022479"/>
    </source>
</evidence>
<proteinExistence type="predicted"/>
<dbReference type="FunFam" id="2.10.25.10:FF:000240">
    <property type="entry name" value="Vitamin K-dependent protein S"/>
    <property type="match status" value="1"/>
</dbReference>
<comment type="caution">
    <text evidence="17">Lacks conserved residue(s) required for the propagation of feature annotation.</text>
</comment>
<dbReference type="PROSITE" id="PS50026">
    <property type="entry name" value="EGF_3"/>
    <property type="match status" value="2"/>
</dbReference>
<dbReference type="InterPro" id="IPR035972">
    <property type="entry name" value="GLA-like_dom_SF"/>
</dbReference>
<dbReference type="InterPro" id="IPR018097">
    <property type="entry name" value="EGF_Ca-bd_CS"/>
</dbReference>
<dbReference type="GeneTree" id="ENSGT00940000154035"/>
<dbReference type="GO" id="GO:0005509">
    <property type="term" value="F:calcium ion binding"/>
    <property type="evidence" value="ECO:0007669"/>
    <property type="project" value="InterPro"/>
</dbReference>
<comment type="function">
    <text evidence="1">Anticoagulant plasma protein; it is a cofactor to activated protein C in the degradation of coagulation factors Va and VIIIa. It helps to prevent coagulation and stimulating fibrinolysis.</text>
</comment>
<feature type="signal peptide" evidence="18">
    <location>
        <begin position="1"/>
        <end position="25"/>
    </location>
</feature>
<evidence type="ECO:0000256" key="16">
    <source>
        <dbReference type="ARBA" id="ARBA00023281"/>
    </source>
</evidence>
<keyword evidence="18" id="KW-0732">Signal</keyword>
<feature type="chain" id="PRO_5034290672" description="Vitamin K-dependent protein S" evidence="18">
    <location>
        <begin position="26"/>
        <end position="676"/>
    </location>
</feature>
<evidence type="ECO:0000256" key="2">
    <source>
        <dbReference type="ARBA" id="ARBA00004613"/>
    </source>
</evidence>
<evidence type="ECO:0000256" key="10">
    <source>
        <dbReference type="ARBA" id="ARBA00022837"/>
    </source>
</evidence>
<evidence type="ECO:0000256" key="17">
    <source>
        <dbReference type="PROSITE-ProRule" id="PRU00076"/>
    </source>
</evidence>
<keyword evidence="7" id="KW-0165">Cleavage on pair of basic residues</keyword>
<gene>
    <name evidence="22" type="primary">PROS1</name>
</gene>
<dbReference type="FunFam" id="4.10.740.10:FF:000001">
    <property type="entry name" value="vitamin K-dependent protein S"/>
    <property type="match status" value="1"/>
</dbReference>
<dbReference type="Gene3D" id="2.10.25.10">
    <property type="entry name" value="Laminin"/>
    <property type="match status" value="4"/>
</dbReference>
<keyword evidence="8" id="KW-0356">Hemostasis</keyword>
<feature type="disulfide bond" evidence="17">
    <location>
        <begin position="148"/>
        <end position="157"/>
    </location>
</feature>
<keyword evidence="6 17" id="KW-0245">EGF-like domain</keyword>
<evidence type="ECO:0000256" key="1">
    <source>
        <dbReference type="ARBA" id="ARBA00002240"/>
    </source>
</evidence>
<dbReference type="InterPro" id="IPR017857">
    <property type="entry name" value="Coagulation_fac-like_Gla_dom"/>
</dbReference>
<dbReference type="PROSITE" id="PS50025">
    <property type="entry name" value="LAM_G_DOMAIN"/>
    <property type="match status" value="1"/>
</dbReference>
<dbReference type="SMART" id="SM00069">
    <property type="entry name" value="GLA"/>
    <property type="match status" value="1"/>
</dbReference>
<dbReference type="SUPFAM" id="SSF57184">
    <property type="entry name" value="Growth factor receptor domain"/>
    <property type="match status" value="1"/>
</dbReference>
<evidence type="ECO:0000256" key="11">
    <source>
        <dbReference type="ARBA" id="ARBA00023084"/>
    </source>
</evidence>
<keyword evidence="14" id="KW-0325">Glycoprotein</keyword>
<evidence type="ECO:0000259" key="21">
    <source>
        <dbReference type="PROSITE" id="PS50998"/>
    </source>
</evidence>
<dbReference type="GO" id="GO:0007596">
    <property type="term" value="P:blood coagulation"/>
    <property type="evidence" value="ECO:0007669"/>
    <property type="project" value="UniProtKB-KW"/>
</dbReference>
<evidence type="ECO:0000256" key="18">
    <source>
        <dbReference type="SAM" id="SignalP"/>
    </source>
</evidence>
<dbReference type="Pfam" id="PF00594">
    <property type="entry name" value="Gla"/>
    <property type="match status" value="1"/>
</dbReference>
<organism evidence="22 23">
    <name type="scientific">Leptobrachium leishanense</name>
    <name type="common">Leishan spiny toad</name>
    <dbReference type="NCBI Taxonomy" id="445787"/>
    <lineage>
        <taxon>Eukaryota</taxon>
        <taxon>Metazoa</taxon>
        <taxon>Chordata</taxon>
        <taxon>Craniata</taxon>
        <taxon>Vertebrata</taxon>
        <taxon>Euteleostomi</taxon>
        <taxon>Amphibia</taxon>
        <taxon>Batrachia</taxon>
        <taxon>Anura</taxon>
        <taxon>Pelobatoidea</taxon>
        <taxon>Megophryidae</taxon>
        <taxon>Leptobrachium</taxon>
    </lineage>
</organism>
<name>A0A8C5LNV9_9ANUR</name>
<reference evidence="22" key="1">
    <citation type="submission" date="2025-08" db="UniProtKB">
        <authorList>
            <consortium name="Ensembl"/>
        </authorList>
    </citation>
    <scope>IDENTIFICATION</scope>
</reference>
<keyword evidence="4" id="KW-0301">Gamma-carboxyglutamic acid</keyword>
<dbReference type="InterPro" id="IPR001791">
    <property type="entry name" value="Laminin_G"/>
</dbReference>
<dbReference type="CDD" id="cd00110">
    <property type="entry name" value="LamG"/>
    <property type="match status" value="1"/>
</dbReference>
<evidence type="ECO:0000313" key="22">
    <source>
        <dbReference type="Ensembl" id="ENSLLEP00000001070.1"/>
    </source>
</evidence>
<keyword evidence="15" id="KW-0379">Hydroxylation</keyword>
<keyword evidence="5" id="KW-0964">Secreted</keyword>
<keyword evidence="10" id="KW-0106">Calcium</keyword>
<keyword evidence="16" id="KW-0280">Fibrinolysis</keyword>
<dbReference type="PROSITE" id="PS50998">
    <property type="entry name" value="GLA_2"/>
    <property type="match status" value="1"/>
</dbReference>
<evidence type="ECO:0000256" key="9">
    <source>
        <dbReference type="ARBA" id="ARBA00022737"/>
    </source>
</evidence>
<keyword evidence="23" id="KW-1185">Reference proteome</keyword>
<dbReference type="InterPro" id="IPR000152">
    <property type="entry name" value="EGF-type_Asp/Asn_hydroxyl_site"/>
</dbReference>
<dbReference type="PANTHER" id="PTHR24040">
    <property type="entry name" value="LAMININ G-LIKE DOMAIN-CONTAINING PROTEIN"/>
    <property type="match status" value="1"/>
</dbReference>
<dbReference type="Pfam" id="PF07645">
    <property type="entry name" value="EGF_CA"/>
    <property type="match status" value="3"/>
</dbReference>
<dbReference type="Proteomes" id="UP000694569">
    <property type="component" value="Unplaced"/>
</dbReference>
<dbReference type="Gene3D" id="2.60.120.200">
    <property type="match status" value="2"/>
</dbReference>
<dbReference type="AlphaFoldDB" id="A0A8C5LNV9"/>
<keyword evidence="9" id="KW-0677">Repeat</keyword>
<dbReference type="InterPro" id="IPR000742">
    <property type="entry name" value="EGF"/>
</dbReference>
<dbReference type="SMART" id="SM00282">
    <property type="entry name" value="LamG"/>
    <property type="match status" value="2"/>
</dbReference>
<dbReference type="SUPFAM" id="SSF49899">
    <property type="entry name" value="Concanavalin A-like lectins/glucanases"/>
    <property type="match status" value="2"/>
</dbReference>
<dbReference type="InterPro" id="IPR051145">
    <property type="entry name" value="GAS-SHBG-PROS"/>
</dbReference>
<evidence type="ECO:0000256" key="6">
    <source>
        <dbReference type="ARBA" id="ARBA00022536"/>
    </source>
</evidence>
<accession>A0A8C5LNV9</accession>
<evidence type="ECO:0000256" key="8">
    <source>
        <dbReference type="ARBA" id="ARBA00022696"/>
    </source>
</evidence>
<dbReference type="Gene3D" id="4.10.740.10">
    <property type="entry name" value="Coagulation Factor IX"/>
    <property type="match status" value="1"/>
</dbReference>
<dbReference type="PANTHER" id="PTHR24040:SF0">
    <property type="entry name" value="VITAMIN K-DEPENDENT PROTEIN S"/>
    <property type="match status" value="1"/>
</dbReference>
<keyword evidence="13 17" id="KW-1015">Disulfide bond</keyword>
<dbReference type="FunFam" id="2.10.25.10:FF:000426">
    <property type="entry name" value="Vitamin K-dependent protein S"/>
    <property type="match status" value="1"/>
</dbReference>
<evidence type="ECO:0000256" key="13">
    <source>
        <dbReference type="ARBA" id="ARBA00023157"/>
    </source>
</evidence>
<feature type="disulfide bond" evidence="17">
    <location>
        <begin position="129"/>
        <end position="146"/>
    </location>
</feature>
<dbReference type="SUPFAM" id="SSF57630">
    <property type="entry name" value="GLA-domain"/>
    <property type="match status" value="1"/>
</dbReference>
<dbReference type="PROSITE" id="PS01186">
    <property type="entry name" value="EGF_2"/>
    <property type="match status" value="3"/>
</dbReference>
<protein>
    <recommendedName>
        <fullName evidence="3">Vitamin K-dependent protein S</fullName>
    </recommendedName>
</protein>